<comment type="similarity">
    <text evidence="2 11">Belongs to the mitochondrial carrier (TC 2.A.29) family.</text>
</comment>
<keyword evidence="14" id="KW-1185">Reference proteome</keyword>
<organism evidence="13 14">
    <name type="scientific">Plasmopara halstedii</name>
    <name type="common">Downy mildew of sunflower</name>
    <dbReference type="NCBI Taxonomy" id="4781"/>
    <lineage>
        <taxon>Eukaryota</taxon>
        <taxon>Sar</taxon>
        <taxon>Stramenopiles</taxon>
        <taxon>Oomycota</taxon>
        <taxon>Peronosporomycetes</taxon>
        <taxon>Peronosporales</taxon>
        <taxon>Peronosporaceae</taxon>
        <taxon>Plasmopara</taxon>
    </lineage>
</organism>
<dbReference type="OMA" id="VISYAEW"/>
<feature type="domain" description="EF-hand" evidence="12">
    <location>
        <begin position="31"/>
        <end position="66"/>
    </location>
</feature>
<dbReference type="SUPFAM" id="SSF47473">
    <property type="entry name" value="EF-hand"/>
    <property type="match status" value="1"/>
</dbReference>
<dbReference type="PROSITE" id="PS00018">
    <property type="entry name" value="EF_HAND_1"/>
    <property type="match status" value="1"/>
</dbReference>
<dbReference type="OrthoDB" id="1924968at2759"/>
<evidence type="ECO:0000256" key="8">
    <source>
        <dbReference type="ARBA" id="ARBA00023128"/>
    </source>
</evidence>
<protein>
    <submittedName>
        <fullName evidence="13">Mitochondrial carrier family</fullName>
    </submittedName>
</protein>
<dbReference type="InterPro" id="IPR049563">
    <property type="entry name" value="TXTP-like"/>
</dbReference>
<keyword evidence="4 10" id="KW-0812">Transmembrane</keyword>
<evidence type="ECO:0000256" key="6">
    <source>
        <dbReference type="ARBA" id="ARBA00022837"/>
    </source>
</evidence>
<keyword evidence="9 10" id="KW-0472">Membrane</keyword>
<dbReference type="EMBL" id="CCYD01000610">
    <property type="protein sequence ID" value="CEG42052.1"/>
    <property type="molecule type" value="Genomic_DNA"/>
</dbReference>
<evidence type="ECO:0000256" key="11">
    <source>
        <dbReference type="RuleBase" id="RU000488"/>
    </source>
</evidence>
<feature type="repeat" description="Solcar" evidence="10">
    <location>
        <begin position="308"/>
        <end position="399"/>
    </location>
</feature>
<keyword evidence="6" id="KW-0106">Calcium</keyword>
<evidence type="ECO:0000313" key="13">
    <source>
        <dbReference type="EMBL" id="CEG42052.1"/>
    </source>
</evidence>
<evidence type="ECO:0000256" key="10">
    <source>
        <dbReference type="PROSITE-ProRule" id="PRU00282"/>
    </source>
</evidence>
<evidence type="ECO:0000259" key="12">
    <source>
        <dbReference type="PROSITE" id="PS50222"/>
    </source>
</evidence>
<evidence type="ECO:0000256" key="2">
    <source>
        <dbReference type="ARBA" id="ARBA00006375"/>
    </source>
</evidence>
<dbReference type="PANTHER" id="PTHR45788:SF2">
    <property type="entry name" value="SUCCINATE_FUMARATE MITOCHONDRIAL TRANSPORTER"/>
    <property type="match status" value="1"/>
</dbReference>
<keyword evidence="5" id="KW-0677">Repeat</keyword>
<feature type="domain" description="EF-hand" evidence="12">
    <location>
        <begin position="67"/>
        <end position="102"/>
    </location>
</feature>
<dbReference type="AlphaFoldDB" id="A0A0P1AMT2"/>
<keyword evidence="7" id="KW-1133">Transmembrane helix</keyword>
<dbReference type="Gene3D" id="1.50.40.10">
    <property type="entry name" value="Mitochondrial carrier domain"/>
    <property type="match status" value="1"/>
</dbReference>
<evidence type="ECO:0000256" key="1">
    <source>
        <dbReference type="ARBA" id="ARBA00004448"/>
    </source>
</evidence>
<dbReference type="GO" id="GO:0005743">
    <property type="term" value="C:mitochondrial inner membrane"/>
    <property type="evidence" value="ECO:0007669"/>
    <property type="project" value="UniProtKB-SubCell"/>
</dbReference>
<accession>A0A0P1AMT2</accession>
<dbReference type="GeneID" id="36407413"/>
<dbReference type="RefSeq" id="XP_024578421.1">
    <property type="nucleotide sequence ID" value="XM_024727889.1"/>
</dbReference>
<reference evidence="14" key="1">
    <citation type="submission" date="2014-09" db="EMBL/GenBank/DDBJ databases">
        <authorList>
            <person name="Sharma Rahul"/>
            <person name="Thines Marco"/>
        </authorList>
    </citation>
    <scope>NUCLEOTIDE SEQUENCE [LARGE SCALE GENOMIC DNA]</scope>
</reference>
<evidence type="ECO:0000256" key="3">
    <source>
        <dbReference type="ARBA" id="ARBA00022448"/>
    </source>
</evidence>
<dbReference type="InterPro" id="IPR023395">
    <property type="entry name" value="MCP_dom_sf"/>
</dbReference>
<dbReference type="SUPFAM" id="SSF103506">
    <property type="entry name" value="Mitochondrial carrier"/>
    <property type="match status" value="1"/>
</dbReference>
<dbReference type="PROSITE" id="PS50920">
    <property type="entry name" value="SOLCAR"/>
    <property type="match status" value="3"/>
</dbReference>
<evidence type="ECO:0000256" key="4">
    <source>
        <dbReference type="ARBA" id="ARBA00022692"/>
    </source>
</evidence>
<evidence type="ECO:0000256" key="7">
    <source>
        <dbReference type="ARBA" id="ARBA00022989"/>
    </source>
</evidence>
<dbReference type="PROSITE" id="PS50222">
    <property type="entry name" value="EF_HAND_2"/>
    <property type="match status" value="2"/>
</dbReference>
<feature type="repeat" description="Solcar" evidence="10">
    <location>
        <begin position="215"/>
        <end position="300"/>
    </location>
</feature>
<evidence type="ECO:0000256" key="5">
    <source>
        <dbReference type="ARBA" id="ARBA00022737"/>
    </source>
</evidence>
<proteinExistence type="inferred from homology"/>
<dbReference type="GO" id="GO:0005469">
    <property type="term" value="F:succinate:fumarate antiporter activity"/>
    <property type="evidence" value="ECO:0007669"/>
    <property type="project" value="TreeGrafter"/>
</dbReference>
<sequence length="503" mass="55855">MTNARSKELDDTANIEAEQRARLVRRNSRVTVDQLLREAFARVDTDMDGKVSAIDIQHGLRVAGVKLSTDDVGKLMKRLDPKNQGQLTYEDFHALHDAFIVQTFHSFDKKNKGFLVDEDLQNGLRTLGVTVTLEEATKMIQQLHPRDAHRVHEADFKHLYLLLRSKMASPTALEHFLWDPDIRQLSKNWWQASIEVGEDGLRVPLPDKDDKVKKVSPAIKFLGGALSGVIEALILTPLDVTKTRMQLDKTGHYRGMVDCGKKLFAAEGPKGLYKGFAPWTTHVVLKNGTRFYFNAIFRRVLSDKNGQVSGANEFIAGALAGATEAVLIVTPFEVIKTRLQGQDIIKGETPKYRGPVHTAATVIKNEGLLALWKGLVPTIGRQGLNQACSFWSNNFIKKHVWKIQDGDSLPAWKSGLTGMIGAIPGPCINCPMDVVKTRLMAQETAAGASGKYKGTMDAMAMIAKEEGMKALYKGLVPRLARLCPSYGIQWLVMDQVTEYFSKA</sequence>
<dbReference type="PANTHER" id="PTHR45788">
    <property type="entry name" value="SUCCINATE/FUMARATE MITOCHONDRIAL TRANSPORTER-RELATED"/>
    <property type="match status" value="1"/>
</dbReference>
<evidence type="ECO:0000256" key="9">
    <source>
        <dbReference type="ARBA" id="ARBA00023136"/>
    </source>
</evidence>
<dbReference type="Pfam" id="PF00153">
    <property type="entry name" value="Mito_carr"/>
    <property type="match status" value="3"/>
</dbReference>
<dbReference type="Proteomes" id="UP000054928">
    <property type="component" value="Unassembled WGS sequence"/>
</dbReference>
<dbReference type="STRING" id="4781.A0A0P1AMT2"/>
<name>A0A0P1AMT2_PLAHL</name>
<feature type="repeat" description="Solcar" evidence="10">
    <location>
        <begin position="409"/>
        <end position="499"/>
    </location>
</feature>
<keyword evidence="3 11" id="KW-0813">Transport</keyword>
<evidence type="ECO:0000313" key="14">
    <source>
        <dbReference type="Proteomes" id="UP000054928"/>
    </source>
</evidence>
<dbReference type="InterPro" id="IPR002048">
    <property type="entry name" value="EF_hand_dom"/>
</dbReference>
<comment type="subcellular location">
    <subcellularLocation>
        <location evidence="1">Mitochondrion inner membrane</location>
        <topology evidence="1">Multi-pass membrane protein</topology>
    </subcellularLocation>
</comment>
<dbReference type="InterPro" id="IPR018108">
    <property type="entry name" value="MCP_transmembrane"/>
</dbReference>
<dbReference type="Gene3D" id="1.10.238.10">
    <property type="entry name" value="EF-hand"/>
    <property type="match status" value="2"/>
</dbReference>
<dbReference type="InterPro" id="IPR011992">
    <property type="entry name" value="EF-hand-dom_pair"/>
</dbReference>
<dbReference type="Pfam" id="PF13499">
    <property type="entry name" value="EF-hand_7"/>
    <property type="match status" value="1"/>
</dbReference>
<dbReference type="GO" id="GO:0005509">
    <property type="term" value="F:calcium ion binding"/>
    <property type="evidence" value="ECO:0007669"/>
    <property type="project" value="InterPro"/>
</dbReference>
<keyword evidence="8" id="KW-0496">Mitochondrion</keyword>
<dbReference type="InterPro" id="IPR018247">
    <property type="entry name" value="EF_Hand_1_Ca_BS"/>
</dbReference>